<evidence type="ECO:0000313" key="2">
    <source>
        <dbReference type="EMBL" id="KAK3335159.1"/>
    </source>
</evidence>
<organism evidence="2 3">
    <name type="scientific">Cercophora scortea</name>
    <dbReference type="NCBI Taxonomy" id="314031"/>
    <lineage>
        <taxon>Eukaryota</taxon>
        <taxon>Fungi</taxon>
        <taxon>Dikarya</taxon>
        <taxon>Ascomycota</taxon>
        <taxon>Pezizomycotina</taxon>
        <taxon>Sordariomycetes</taxon>
        <taxon>Sordariomycetidae</taxon>
        <taxon>Sordariales</taxon>
        <taxon>Lasiosphaeriaceae</taxon>
        <taxon>Cercophora</taxon>
    </lineage>
</organism>
<dbReference type="AlphaFoldDB" id="A0AAE0J1I2"/>
<name>A0AAE0J1I2_9PEZI</name>
<keyword evidence="1" id="KW-0732">Signal</keyword>
<dbReference type="EMBL" id="JAUEPO010000001">
    <property type="protein sequence ID" value="KAK3335159.1"/>
    <property type="molecule type" value="Genomic_DNA"/>
</dbReference>
<reference evidence="2" key="1">
    <citation type="journal article" date="2023" name="Mol. Phylogenet. Evol.">
        <title>Genome-scale phylogeny and comparative genomics of the fungal order Sordariales.</title>
        <authorList>
            <person name="Hensen N."/>
            <person name="Bonometti L."/>
            <person name="Westerberg I."/>
            <person name="Brannstrom I.O."/>
            <person name="Guillou S."/>
            <person name="Cros-Aarteil S."/>
            <person name="Calhoun S."/>
            <person name="Haridas S."/>
            <person name="Kuo A."/>
            <person name="Mondo S."/>
            <person name="Pangilinan J."/>
            <person name="Riley R."/>
            <person name="LaButti K."/>
            <person name="Andreopoulos B."/>
            <person name="Lipzen A."/>
            <person name="Chen C."/>
            <person name="Yan M."/>
            <person name="Daum C."/>
            <person name="Ng V."/>
            <person name="Clum A."/>
            <person name="Steindorff A."/>
            <person name="Ohm R.A."/>
            <person name="Martin F."/>
            <person name="Silar P."/>
            <person name="Natvig D.O."/>
            <person name="Lalanne C."/>
            <person name="Gautier V."/>
            <person name="Ament-Velasquez S.L."/>
            <person name="Kruys A."/>
            <person name="Hutchinson M.I."/>
            <person name="Powell A.J."/>
            <person name="Barry K."/>
            <person name="Miller A.N."/>
            <person name="Grigoriev I.V."/>
            <person name="Debuchy R."/>
            <person name="Gladieux P."/>
            <person name="Hiltunen Thoren M."/>
            <person name="Johannesson H."/>
        </authorList>
    </citation>
    <scope>NUCLEOTIDE SEQUENCE</scope>
    <source>
        <strain evidence="2">SMH4131-1</strain>
    </source>
</reference>
<evidence type="ECO:0000256" key="1">
    <source>
        <dbReference type="SAM" id="SignalP"/>
    </source>
</evidence>
<gene>
    <name evidence="2" type="ORF">B0T19DRAFT_395048</name>
</gene>
<evidence type="ECO:0000313" key="3">
    <source>
        <dbReference type="Proteomes" id="UP001286456"/>
    </source>
</evidence>
<reference evidence="2" key="2">
    <citation type="submission" date="2023-06" db="EMBL/GenBank/DDBJ databases">
        <authorList>
            <consortium name="Lawrence Berkeley National Laboratory"/>
            <person name="Haridas S."/>
            <person name="Hensen N."/>
            <person name="Bonometti L."/>
            <person name="Westerberg I."/>
            <person name="Brannstrom I.O."/>
            <person name="Guillou S."/>
            <person name="Cros-Aarteil S."/>
            <person name="Calhoun S."/>
            <person name="Kuo A."/>
            <person name="Mondo S."/>
            <person name="Pangilinan J."/>
            <person name="Riley R."/>
            <person name="Labutti K."/>
            <person name="Andreopoulos B."/>
            <person name="Lipzen A."/>
            <person name="Chen C."/>
            <person name="Yanf M."/>
            <person name="Daum C."/>
            <person name="Ng V."/>
            <person name="Clum A."/>
            <person name="Steindorff A."/>
            <person name="Ohm R."/>
            <person name="Martin F."/>
            <person name="Silar P."/>
            <person name="Natvig D."/>
            <person name="Lalanne C."/>
            <person name="Gautier V."/>
            <person name="Ament-Velasquez S.L."/>
            <person name="Kruys A."/>
            <person name="Hutchinson M.I."/>
            <person name="Powell A.J."/>
            <person name="Barry K."/>
            <person name="Miller A.N."/>
            <person name="Grigoriev I.V."/>
            <person name="Debuchy R."/>
            <person name="Gladieux P."/>
            <person name="Thoren M.H."/>
            <person name="Johannesson H."/>
        </authorList>
    </citation>
    <scope>NUCLEOTIDE SEQUENCE</scope>
    <source>
        <strain evidence="2">SMH4131-1</strain>
    </source>
</reference>
<protein>
    <submittedName>
        <fullName evidence="2">Uncharacterized protein</fullName>
    </submittedName>
</protein>
<feature type="signal peptide" evidence="1">
    <location>
        <begin position="1"/>
        <end position="17"/>
    </location>
</feature>
<comment type="caution">
    <text evidence="2">The sequence shown here is derived from an EMBL/GenBank/DDBJ whole genome shotgun (WGS) entry which is preliminary data.</text>
</comment>
<keyword evidence="3" id="KW-1185">Reference proteome</keyword>
<dbReference type="Proteomes" id="UP001286456">
    <property type="component" value="Unassembled WGS sequence"/>
</dbReference>
<feature type="chain" id="PRO_5042134637" evidence="1">
    <location>
        <begin position="18"/>
        <end position="242"/>
    </location>
</feature>
<accession>A0AAE0J1I2</accession>
<proteinExistence type="predicted"/>
<sequence>MLFIAAFMAALTTSTVAFKLPESLPDGPYIAFVDADGSEVHQPFSGELHAHLKALDPNPSTPAPVKLPHNNGTTLAARNYFWETWCGCGFNMDHSNKDRAVQGVKDQCRASGQAAGGYSTCSLRSNEVLYTVSGDIVAFLCYGGMTYEGRITDAFAKITEKCGWYIAGSSLWEEEAWLKIVHGYMRYTPGLDFCKNSISSGATHCKEESRLKDWMLWSVAVIYVEHPDDRVGLGYLVKRRKH</sequence>